<dbReference type="InterPro" id="IPR003594">
    <property type="entry name" value="HATPase_dom"/>
</dbReference>
<dbReference type="OrthoDB" id="900403at2"/>
<dbReference type="AlphaFoldDB" id="A0A4R5DA99"/>
<evidence type="ECO:0000256" key="2">
    <source>
        <dbReference type="SAM" id="Phobius"/>
    </source>
</evidence>
<organism evidence="4 5">
    <name type="scientific">Dyadobacter psychrotolerans</name>
    <dbReference type="NCBI Taxonomy" id="2541721"/>
    <lineage>
        <taxon>Bacteria</taxon>
        <taxon>Pseudomonadati</taxon>
        <taxon>Bacteroidota</taxon>
        <taxon>Cytophagia</taxon>
        <taxon>Cytophagales</taxon>
        <taxon>Spirosomataceae</taxon>
        <taxon>Dyadobacter</taxon>
    </lineage>
</organism>
<keyword evidence="2" id="KW-0472">Membrane</keyword>
<keyword evidence="5" id="KW-1185">Reference proteome</keyword>
<dbReference type="Pfam" id="PF02518">
    <property type="entry name" value="HATPase_c"/>
    <property type="match status" value="1"/>
</dbReference>
<dbReference type="GO" id="GO:0000155">
    <property type="term" value="F:phosphorelay sensor kinase activity"/>
    <property type="evidence" value="ECO:0007669"/>
    <property type="project" value="InterPro"/>
</dbReference>
<dbReference type="SUPFAM" id="SSF63829">
    <property type="entry name" value="Calcium-dependent phosphotriesterase"/>
    <property type="match status" value="1"/>
</dbReference>
<accession>A0A4R5DA99</accession>
<name>A0A4R5DA99_9BACT</name>
<dbReference type="Gene3D" id="3.30.565.10">
    <property type="entry name" value="Histidine kinase-like ATPase, C-terminal domain"/>
    <property type="match status" value="1"/>
</dbReference>
<keyword evidence="2" id="KW-1133">Transmembrane helix</keyword>
<dbReference type="RefSeq" id="WP_131961631.1">
    <property type="nucleotide sequence ID" value="NZ_SMFL01000015.1"/>
</dbReference>
<dbReference type="PANTHER" id="PTHR43547:SF2">
    <property type="entry name" value="HYBRID SIGNAL TRANSDUCTION HISTIDINE KINASE C"/>
    <property type="match status" value="1"/>
</dbReference>
<protein>
    <recommendedName>
        <fullName evidence="3">Histidine kinase/HSP90-like ATPase domain-containing protein</fullName>
    </recommendedName>
</protein>
<evidence type="ECO:0000313" key="4">
    <source>
        <dbReference type="EMBL" id="TDE10509.1"/>
    </source>
</evidence>
<feature type="domain" description="Histidine kinase/HSP90-like ATPase" evidence="3">
    <location>
        <begin position="903"/>
        <end position="1013"/>
    </location>
</feature>
<keyword evidence="2" id="KW-0812">Transmembrane</keyword>
<dbReference type="Gene3D" id="2.60.40.10">
    <property type="entry name" value="Immunoglobulins"/>
    <property type="match status" value="1"/>
</dbReference>
<dbReference type="PANTHER" id="PTHR43547">
    <property type="entry name" value="TWO-COMPONENT HISTIDINE KINASE"/>
    <property type="match status" value="1"/>
</dbReference>
<dbReference type="SUPFAM" id="SSF47384">
    <property type="entry name" value="Homodimeric domain of signal transducing histidine kinase"/>
    <property type="match status" value="1"/>
</dbReference>
<dbReference type="InterPro" id="IPR013783">
    <property type="entry name" value="Ig-like_fold"/>
</dbReference>
<evidence type="ECO:0000256" key="1">
    <source>
        <dbReference type="ARBA" id="ARBA00022553"/>
    </source>
</evidence>
<evidence type="ECO:0000313" key="5">
    <source>
        <dbReference type="Proteomes" id="UP000294850"/>
    </source>
</evidence>
<dbReference type="InterPro" id="IPR015943">
    <property type="entry name" value="WD40/YVTN_repeat-like_dom_sf"/>
</dbReference>
<dbReference type="EMBL" id="SMFL01000015">
    <property type="protein sequence ID" value="TDE10509.1"/>
    <property type="molecule type" value="Genomic_DNA"/>
</dbReference>
<dbReference type="Proteomes" id="UP000294850">
    <property type="component" value="Unassembled WGS sequence"/>
</dbReference>
<dbReference type="InterPro" id="IPR036097">
    <property type="entry name" value="HisK_dim/P_sf"/>
</dbReference>
<dbReference type="InterPro" id="IPR036890">
    <property type="entry name" value="HATPase_C_sf"/>
</dbReference>
<dbReference type="Gene3D" id="2.130.10.10">
    <property type="entry name" value="YVTN repeat-like/Quinoprotein amine dehydrogenase"/>
    <property type="match status" value="2"/>
</dbReference>
<dbReference type="SUPFAM" id="SSF55874">
    <property type="entry name" value="ATPase domain of HSP90 chaperone/DNA topoisomerase II/histidine kinase"/>
    <property type="match status" value="1"/>
</dbReference>
<keyword evidence="1" id="KW-0597">Phosphoprotein</keyword>
<sequence length="1013" mass="115037">MRFIKTGITLLFLLHFGKILAQITEITDFSVIHYTDENGLPQNSIKAIMPDPNGFIWLATEDGLARFDGQNFFTFNKTNSPLTGNRIHGFVPSQDRYNISSPDFLAITENIQYININNAGGVSLDTMYARNHELKTPFGRQVRGGLFVMRSLPSINEISTEHEPFLFPAGNNTYYVWCKDKIQFYTGNKISYSVKINLKEFFLIDSHPYGKMSDGQLVHITAAKTPGVVSITGDILNDKSFRLTGSGYKLFWNNIAQKAYMYCNRRFYSLLRGNNHSGLTTTLLVKDFDFDTANITTVYQDKSHNYLFLGSNTLGLYVLRPKDFATTGNRRINNRNEFYAQVQLAEHVILSSQGEVFGEQQGLLKRTDQKRLWGHPEESKFFLAKGKDGAIWKAISPELNNYDPHNGKIISAYRFSTRIKALYVDDNDILWIGGEKDSLYAINSIDKKATPKLITHGNFGEISCMLLLPDNRLMLGTKKGLFQYKRNDAQPVPVKGFENFNIRSLYNSAEGLWITTYGDGLYLLRNGNLTKLPMDKKQFMATAHCVIEDKEGFFWITTNKGLFQVLKSDLIAYANKKQSEVFYFYYNKRNGFNSNEFNGGCQPCGLQLGGQMISFPSIDGLVWFKPGNIKTDLPDNNLFIGNVELDGKEIPLADLGNVPRDFEQLKLTLTTPYFGDISNLHISYSLAKKDENTVWLPVLSDLTVLIPNRSYGEHLLTVRKQNGFGPNNFSYDVFKFYIVPAWYETWLFRIATAILLLGVFWLILKAHTSFLLKKQKTKSLHRRYHISNQVVAAINHDIQTPLHYIAGSVSQIHKFVTENNPENAFISRLSTETIDTINRARTHTTNLLKYIKSQNRNDIANISLSEVNVFDLVSQTCQLLTGTANFRDVTLVNKVGQRATVRSDAKLLSIIVQNLMDNAVKLSEEIVTVSFEMTETGRCIVIEDTAEGLSNEIVVWLNKNYKSYDEWMRDYELPDHKGLGLIIVKDLCILLKIKLEVKAGENSGSVIKLAFLN</sequence>
<proteinExistence type="predicted"/>
<dbReference type="InterPro" id="IPR011110">
    <property type="entry name" value="Reg_prop"/>
</dbReference>
<gene>
    <name evidence="4" type="ORF">E0F88_27900</name>
</gene>
<comment type="caution">
    <text evidence="4">The sequence shown here is derived from an EMBL/GenBank/DDBJ whole genome shotgun (WGS) entry which is preliminary data.</text>
</comment>
<dbReference type="SMART" id="SM00387">
    <property type="entry name" value="HATPase_c"/>
    <property type="match status" value="1"/>
</dbReference>
<dbReference type="Pfam" id="PF07494">
    <property type="entry name" value="Reg_prop"/>
    <property type="match status" value="1"/>
</dbReference>
<feature type="transmembrane region" description="Helical" evidence="2">
    <location>
        <begin position="746"/>
        <end position="764"/>
    </location>
</feature>
<reference evidence="4 5" key="1">
    <citation type="submission" date="2019-03" db="EMBL/GenBank/DDBJ databases">
        <title>Dyadobacter AR-3-6 sp. nov., isolated from arctic soil.</title>
        <authorList>
            <person name="Chaudhary D.K."/>
        </authorList>
    </citation>
    <scope>NUCLEOTIDE SEQUENCE [LARGE SCALE GENOMIC DNA]</scope>
    <source>
        <strain evidence="4 5">AR-3-6</strain>
    </source>
</reference>
<evidence type="ECO:0000259" key="3">
    <source>
        <dbReference type="SMART" id="SM00387"/>
    </source>
</evidence>